<organism evidence="3 5">
    <name type="scientific">Vibrio harveyi</name>
    <name type="common">Beneckea harveyi</name>
    <dbReference type="NCBI Taxonomy" id="669"/>
    <lineage>
        <taxon>Bacteria</taxon>
        <taxon>Pseudomonadati</taxon>
        <taxon>Pseudomonadota</taxon>
        <taxon>Gammaproteobacteria</taxon>
        <taxon>Vibrionales</taxon>
        <taxon>Vibrionaceae</taxon>
        <taxon>Vibrio</taxon>
    </lineage>
</organism>
<protein>
    <submittedName>
        <fullName evidence="3">NAD(P)-dependent oxidoreductase</fullName>
    </submittedName>
</protein>
<evidence type="ECO:0000313" key="4">
    <source>
        <dbReference type="Proteomes" id="UP000067422"/>
    </source>
</evidence>
<evidence type="ECO:0000313" key="5">
    <source>
        <dbReference type="Proteomes" id="UP000253437"/>
    </source>
</evidence>
<sequence>MRILVTGGSGMLGSAILRMFHQQHELHFTARNTVIAKQLTDQLNVTPHLINLEDKSAVHEVCQGMDGIIHCAALSSPWGKWEAFYQSNVDATKNLICAANAHQVPRFIHISSTSVYFDHKDRWNIRETDDVASRWCNDYAHTKYLSELEAIQGHSKTIILRPRGIFGPNDRAIIPRVLKAIKNDTLLLPSGRNPVVDLTYVDNVAHAAMLACTQAEQLQHGDIFNISNNEPMPIETVLRALCEALDINVKLTSLPYRFVLPLLKLSEQIRMRLPHQPEPKLTSYSAGLFNYHQTLDISKAQQKLNYQPLFSVQEGIQQYADWSKNKNL</sequence>
<dbReference type="InterPro" id="IPR036291">
    <property type="entry name" value="NAD(P)-bd_dom_sf"/>
</dbReference>
<dbReference type="KEGG" id="vhr:AL538_05540"/>
<dbReference type="PANTHER" id="PTHR43245:SF51">
    <property type="entry name" value="SHORT CHAIN DEHYDROGENASE_REDUCTASE FAMILY 42E, MEMBER 2"/>
    <property type="match status" value="1"/>
</dbReference>
<dbReference type="Pfam" id="PF01370">
    <property type="entry name" value="Epimerase"/>
    <property type="match status" value="1"/>
</dbReference>
<dbReference type="Gene3D" id="3.40.50.720">
    <property type="entry name" value="NAD(P)-binding Rossmann-like Domain"/>
    <property type="match status" value="1"/>
</dbReference>
<feature type="domain" description="NAD-dependent epimerase/dehydratase" evidence="1">
    <location>
        <begin position="3"/>
        <end position="226"/>
    </location>
</feature>
<evidence type="ECO:0000313" key="3">
    <source>
        <dbReference type="EMBL" id="RIW19694.1"/>
    </source>
</evidence>
<dbReference type="AlphaFoldDB" id="A0A3A1Q8C4"/>
<keyword evidence="4" id="KW-1185">Reference proteome</keyword>
<proteinExistence type="predicted"/>
<dbReference type="EMBL" id="CP014038">
    <property type="protein sequence ID" value="AMF97248.1"/>
    <property type="molecule type" value="Genomic_DNA"/>
</dbReference>
<evidence type="ECO:0000259" key="1">
    <source>
        <dbReference type="Pfam" id="PF01370"/>
    </source>
</evidence>
<dbReference type="InterPro" id="IPR001509">
    <property type="entry name" value="Epimerase_deHydtase"/>
</dbReference>
<accession>A0A3A1Q8C4</accession>
<reference evidence="3 5" key="3">
    <citation type="submission" date="2018-08" db="EMBL/GenBank/DDBJ databases">
        <title>Vibrio harveyi strains pathogenic to white snook Centropomus viridis Lockington (1877) and potential probiotic bacteria.</title>
        <authorList>
            <person name="Soto-Rodriguez S."/>
            <person name="Gomez-Gil B."/>
            <person name="Lozano-Olvera R."/>
        </authorList>
    </citation>
    <scope>NUCLEOTIDE SEQUENCE [LARGE SCALE GENOMIC DNA]</scope>
    <source>
        <strain evidence="3 5">CAIM 1508</strain>
    </source>
</reference>
<dbReference type="EMBL" id="QOUW02000001">
    <property type="protein sequence ID" value="RIW19694.1"/>
    <property type="molecule type" value="Genomic_DNA"/>
</dbReference>
<name>A0A3A1Q8C4_VIBHA</name>
<evidence type="ECO:0000313" key="2">
    <source>
        <dbReference type="EMBL" id="AMF97248.1"/>
    </source>
</evidence>
<dbReference type="Proteomes" id="UP000067422">
    <property type="component" value="Chromosome 1"/>
</dbReference>
<dbReference type="OrthoDB" id="9803010at2"/>
<dbReference type="RefSeq" id="WP_033008748.1">
    <property type="nucleotide sequence ID" value="NZ_CAKMTR010000036.1"/>
</dbReference>
<dbReference type="PANTHER" id="PTHR43245">
    <property type="entry name" value="BIFUNCTIONAL POLYMYXIN RESISTANCE PROTEIN ARNA"/>
    <property type="match status" value="1"/>
</dbReference>
<dbReference type="Proteomes" id="UP000253437">
    <property type="component" value="Unassembled WGS sequence"/>
</dbReference>
<reference evidence="4" key="1">
    <citation type="submission" date="2015-12" db="EMBL/GenBank/DDBJ databases">
        <title>FDA dAtabase for Regulatory Grade micrObial Sequences (FDA-ARGOS): Supporting development and validation of Infectious Disease Dx tests.</title>
        <authorList>
            <person name="Hoffmann M."/>
            <person name="Allard M."/>
            <person name="Evans P."/>
            <person name="Brown E."/>
            <person name="Tallon L.J."/>
            <person name="Sadzewicz L."/>
            <person name="Sengamalay N."/>
            <person name="Ott S."/>
            <person name="Godinez A."/>
            <person name="Nagaraj S."/>
            <person name="Vyas G."/>
            <person name="Aluvathingal J."/>
            <person name="Nadendla S."/>
            <person name="Geyer C."/>
            <person name="Sichtig H."/>
        </authorList>
    </citation>
    <scope>NUCLEOTIDE SEQUENCE [LARGE SCALE GENOMIC DNA]</scope>
    <source>
        <strain evidence="4">ATCC 43516</strain>
    </source>
</reference>
<dbReference type="InterPro" id="IPR050177">
    <property type="entry name" value="Lipid_A_modif_metabolic_enz"/>
</dbReference>
<dbReference type="SUPFAM" id="SSF51735">
    <property type="entry name" value="NAD(P)-binding Rossmann-fold domains"/>
    <property type="match status" value="1"/>
</dbReference>
<reference evidence="2" key="2">
    <citation type="submission" date="2018-01" db="EMBL/GenBank/DDBJ databases">
        <title>FDA dAtabase for Regulatory Grade micrObial Sequences (FDA-ARGOS): Supporting development and validation of Infectious Disease Dx tests.</title>
        <authorList>
            <person name="Hoffmann M."/>
            <person name="Allard M."/>
            <person name="Evans P."/>
            <person name="Brown E."/>
            <person name="Tallon L."/>
            <person name="Sadzewicz L."/>
            <person name="Sengamalay N."/>
            <person name="Ott S."/>
            <person name="Godinez A."/>
            <person name="Nagaraj S."/>
            <person name="Vyas G."/>
            <person name="Aluvathingal J."/>
            <person name="Nadendla S."/>
            <person name="Geyer C."/>
            <person name="Sichtig H."/>
        </authorList>
    </citation>
    <scope>NUCLEOTIDE SEQUENCE</scope>
    <source>
        <strain evidence="2">FDAARGOS_107</strain>
    </source>
</reference>
<gene>
    <name evidence="2" type="ORF">AL538_05540</name>
    <name evidence="3" type="ORF">DS957_000215</name>
</gene>